<gene>
    <name evidence="3" type="ORF">BDZ94DRAFT_1305301</name>
</gene>
<dbReference type="OrthoDB" id="2536347at2759"/>
<feature type="transmembrane region" description="Helical" evidence="1">
    <location>
        <begin position="205"/>
        <end position="227"/>
    </location>
</feature>
<evidence type="ECO:0000313" key="3">
    <source>
        <dbReference type="EMBL" id="KAF9467680.1"/>
    </source>
</evidence>
<feature type="domain" description="DUF6534" evidence="2">
    <location>
        <begin position="171"/>
        <end position="256"/>
    </location>
</feature>
<feature type="transmembrane region" description="Helical" evidence="1">
    <location>
        <begin position="122"/>
        <end position="143"/>
    </location>
</feature>
<dbReference type="AlphaFoldDB" id="A0A9P6CMV2"/>
<accession>A0A9P6CMV2</accession>
<feature type="transmembrane region" description="Helical" evidence="1">
    <location>
        <begin position="163"/>
        <end position="185"/>
    </location>
</feature>
<dbReference type="PANTHER" id="PTHR40465">
    <property type="entry name" value="CHROMOSOME 1, WHOLE GENOME SHOTGUN SEQUENCE"/>
    <property type="match status" value="1"/>
</dbReference>
<dbReference type="Proteomes" id="UP000807353">
    <property type="component" value="Unassembled WGS sequence"/>
</dbReference>
<reference evidence="3" key="1">
    <citation type="submission" date="2020-11" db="EMBL/GenBank/DDBJ databases">
        <authorList>
            <consortium name="DOE Joint Genome Institute"/>
            <person name="Ahrendt S."/>
            <person name="Riley R."/>
            <person name="Andreopoulos W."/>
            <person name="Labutti K."/>
            <person name="Pangilinan J."/>
            <person name="Ruiz-Duenas F.J."/>
            <person name="Barrasa J.M."/>
            <person name="Sanchez-Garcia M."/>
            <person name="Camarero S."/>
            <person name="Miyauchi S."/>
            <person name="Serrano A."/>
            <person name="Linde D."/>
            <person name="Babiker R."/>
            <person name="Drula E."/>
            <person name="Ayuso-Fernandez I."/>
            <person name="Pacheco R."/>
            <person name="Padilla G."/>
            <person name="Ferreira P."/>
            <person name="Barriuso J."/>
            <person name="Kellner H."/>
            <person name="Castanera R."/>
            <person name="Alfaro M."/>
            <person name="Ramirez L."/>
            <person name="Pisabarro A.G."/>
            <person name="Kuo A."/>
            <person name="Tritt A."/>
            <person name="Lipzen A."/>
            <person name="He G."/>
            <person name="Yan M."/>
            <person name="Ng V."/>
            <person name="Cullen D."/>
            <person name="Martin F."/>
            <person name="Rosso M.-N."/>
            <person name="Henrissat B."/>
            <person name="Hibbett D."/>
            <person name="Martinez A.T."/>
            <person name="Grigoriev I.V."/>
        </authorList>
    </citation>
    <scope>NUCLEOTIDE SEQUENCE</scope>
    <source>
        <strain evidence="3">CBS 247.69</strain>
    </source>
</reference>
<dbReference type="EMBL" id="MU150236">
    <property type="protein sequence ID" value="KAF9467680.1"/>
    <property type="molecule type" value="Genomic_DNA"/>
</dbReference>
<dbReference type="Pfam" id="PF20152">
    <property type="entry name" value="DUF6534"/>
    <property type="match status" value="1"/>
</dbReference>
<comment type="caution">
    <text evidence="3">The sequence shown here is derived from an EMBL/GenBank/DDBJ whole genome shotgun (WGS) entry which is preliminary data.</text>
</comment>
<evidence type="ECO:0000259" key="2">
    <source>
        <dbReference type="Pfam" id="PF20152"/>
    </source>
</evidence>
<keyword evidence="4" id="KW-1185">Reference proteome</keyword>
<dbReference type="PANTHER" id="PTHR40465:SF1">
    <property type="entry name" value="DUF6534 DOMAIN-CONTAINING PROTEIN"/>
    <property type="match status" value="1"/>
</dbReference>
<protein>
    <recommendedName>
        <fullName evidence="2">DUF6534 domain-containing protein</fullName>
    </recommendedName>
</protein>
<keyword evidence="1" id="KW-0472">Membrane</keyword>
<evidence type="ECO:0000313" key="4">
    <source>
        <dbReference type="Proteomes" id="UP000807353"/>
    </source>
</evidence>
<sequence>MSPPGAIPNVVQSAGPLILGYLMNWGLFGVVSIQVYYYYIAFPNDRLFCKCIVYGVYILETLQTMVVTHDAFASFGEGFGSFEALDNIQLTCLSIPILSGIVGCVVQMFYAYRINILSKSKVLGLLIATISFVGCVAGIVTGVKSFELGSLSKLTQTTVFISAGFWWGCCALCDVIIALSMTYLLSRHDTGFKATHLLITRLTRLTIETGTCTALVAITNLILFFRYPKTNYYTVPVLVIAKLYCNTLLVLFNSRMRITGGREDDAQQTTADFHTRGWQLPTFNHPNAAYIDDHRATIIKDEPSWAVGWNLARHNEIPGTGIRLTTDVSVVKDDIETRTVNGQTNNKQTCAPHTNIVHKDDLSVPTYPFATAASGSTH</sequence>
<dbReference type="InterPro" id="IPR045339">
    <property type="entry name" value="DUF6534"/>
</dbReference>
<proteinExistence type="predicted"/>
<name>A0A9P6CMV2_9AGAR</name>
<feature type="transmembrane region" description="Helical" evidence="1">
    <location>
        <begin position="18"/>
        <end position="39"/>
    </location>
</feature>
<keyword evidence="1" id="KW-1133">Transmembrane helix</keyword>
<feature type="transmembrane region" description="Helical" evidence="1">
    <location>
        <begin position="88"/>
        <end position="110"/>
    </location>
</feature>
<organism evidence="3 4">
    <name type="scientific">Collybia nuda</name>
    <dbReference type="NCBI Taxonomy" id="64659"/>
    <lineage>
        <taxon>Eukaryota</taxon>
        <taxon>Fungi</taxon>
        <taxon>Dikarya</taxon>
        <taxon>Basidiomycota</taxon>
        <taxon>Agaricomycotina</taxon>
        <taxon>Agaricomycetes</taxon>
        <taxon>Agaricomycetidae</taxon>
        <taxon>Agaricales</taxon>
        <taxon>Tricholomatineae</taxon>
        <taxon>Clitocybaceae</taxon>
        <taxon>Collybia</taxon>
    </lineage>
</organism>
<evidence type="ECO:0000256" key="1">
    <source>
        <dbReference type="SAM" id="Phobius"/>
    </source>
</evidence>
<feature type="transmembrane region" description="Helical" evidence="1">
    <location>
        <begin position="233"/>
        <end position="252"/>
    </location>
</feature>
<feature type="transmembrane region" description="Helical" evidence="1">
    <location>
        <begin position="51"/>
        <end position="68"/>
    </location>
</feature>
<keyword evidence="1" id="KW-0812">Transmembrane</keyword>